<feature type="transmembrane region" description="Helical" evidence="9">
    <location>
        <begin position="774"/>
        <end position="793"/>
    </location>
</feature>
<dbReference type="GO" id="GO:0012505">
    <property type="term" value="C:endomembrane system"/>
    <property type="evidence" value="ECO:0007669"/>
    <property type="project" value="UniProtKB-SubCell"/>
</dbReference>
<gene>
    <name evidence="11" type="primary">Lrp2-003</name>
</gene>
<evidence type="ECO:0000256" key="10">
    <source>
        <dbReference type="SAM" id="SignalP"/>
    </source>
</evidence>
<dbReference type="Gene3D" id="4.10.400.10">
    <property type="entry name" value="Low-density Lipoprotein Receptor"/>
    <property type="match status" value="7"/>
</dbReference>
<organism evidence="11">
    <name type="scientific">Phallusia mammillata</name>
    <dbReference type="NCBI Taxonomy" id="59560"/>
    <lineage>
        <taxon>Eukaryota</taxon>
        <taxon>Metazoa</taxon>
        <taxon>Chordata</taxon>
        <taxon>Tunicata</taxon>
        <taxon>Ascidiacea</taxon>
        <taxon>Phlebobranchia</taxon>
        <taxon>Ascidiidae</taxon>
        <taxon>Phallusia</taxon>
    </lineage>
</organism>
<name>A0A6F9DJ70_9ASCI</name>
<evidence type="ECO:0000256" key="4">
    <source>
        <dbReference type="ARBA" id="ARBA00022737"/>
    </source>
</evidence>
<feature type="disulfide bond" evidence="8">
    <location>
        <begin position="656"/>
        <end position="671"/>
    </location>
</feature>
<dbReference type="PANTHER" id="PTHR24270">
    <property type="entry name" value="LOW-DENSITY LIPOPROTEIN RECEPTOR-RELATED"/>
    <property type="match status" value="1"/>
</dbReference>
<feature type="signal peptide" evidence="10">
    <location>
        <begin position="1"/>
        <end position="20"/>
    </location>
</feature>
<dbReference type="EMBL" id="LR787635">
    <property type="protein sequence ID" value="CAB3263497.1"/>
    <property type="molecule type" value="mRNA"/>
</dbReference>
<dbReference type="PRINTS" id="PR00261">
    <property type="entry name" value="LDLRECEPTOR"/>
</dbReference>
<keyword evidence="11" id="KW-0675">Receptor</keyword>
<dbReference type="InterPro" id="IPR002172">
    <property type="entry name" value="LDrepeatLR_classA_rpt"/>
</dbReference>
<dbReference type="SMART" id="SM00192">
    <property type="entry name" value="LDLa"/>
    <property type="match status" value="10"/>
</dbReference>
<evidence type="ECO:0000256" key="1">
    <source>
        <dbReference type="ARBA" id="ARBA00004167"/>
    </source>
</evidence>
<proteinExistence type="evidence at transcript level"/>
<keyword evidence="6 9" id="KW-0472">Membrane</keyword>
<reference evidence="11" key="1">
    <citation type="submission" date="2020-04" db="EMBL/GenBank/DDBJ databases">
        <authorList>
            <person name="Neveu A P."/>
        </authorList>
    </citation>
    <scope>NUCLEOTIDE SEQUENCE</scope>
    <source>
        <tissue evidence="11">Whole embryo</tissue>
    </source>
</reference>
<protein>
    <submittedName>
        <fullName evidence="11">Low-density lipoprotein receptor-related protein 2-like</fullName>
    </submittedName>
</protein>
<dbReference type="SUPFAM" id="SSF57424">
    <property type="entry name" value="LDL receptor-like module"/>
    <property type="match status" value="5"/>
</dbReference>
<dbReference type="AlphaFoldDB" id="A0A6F9DJ70"/>
<keyword evidence="7 8" id="KW-1015">Disulfide bond</keyword>
<sequence length="859" mass="95452">MVPLVLFVVLSWISIPQVWGSPGTATCRAEDGFFRCLNTGVCIPRYRVRSYGSDCWLGWVQDESDEDREPLNCTDDEFRCRSLQKCVPRYLLNTKESCKLIEGLILPCRNQTEFTCKRSKLCIPRWMVRNGKRDCDTMVVEDGSDETITLTSCDASEFSCSNDTSSSSQCIPREWVGNGVKDCANGRDEITNLTSCYNDTEFRCNTIGRCLARHRVINDFPDCPDGSDEKQALKCIPDKEFRCHDNGRCIPRSWRGNTFMNCNDGSDEIPWNANETCFDGEFRCHNGKRCIPTHLLCDGMNHCGDCSDEIESCTEPRMLRCPNEPASCVLPTYSCDEFADCPANAEDVKHITGFKCNKVVAGLHRTMYCVLPQWTLTDEYPICQDSSDLCFVNGTFRCHRCLYSDMIISPKQLCDGIFDCPDLTDECLCARNVPGSTLSVYLCDNVCYGDPGNPACSLCNMGQVKCGLEDVCISKSQVCDGKVDCSITKLDELYCGKTTNQDNGINLKKFHCDPIPQEISKALHTVLTKDVINTLVPLEATECNNVVECSRFEDECSERANCSIRHPVCDQIPMGMAYISGYLVGGGLLTVPARKCQLHFGFSFILGSSICNGFDECQGGHDEATCPGSFRCEAGKVEILIYGVRDRVSIPVQKTCDLISDCVNSTDELNCSESTHFYCLNKSPPYVPRTKVLDGVSDCSDSSSECPPNYLKNDALASNEQMIKIRALEILVWFMAVLALFGNLAVMINTALYFKEIKFNQLQNKVGLINNTMIFNLAIADLLMGIVLLVVGIKAVEFSGSYCLFDKLWRSSNLCNAIGAMTVISSETSVLTLRFASHHIVSTSFINLSKLVVSGAELQ</sequence>
<dbReference type="GO" id="GO:0005886">
    <property type="term" value="C:plasma membrane"/>
    <property type="evidence" value="ECO:0007669"/>
    <property type="project" value="TreeGrafter"/>
</dbReference>
<dbReference type="CDD" id="cd00112">
    <property type="entry name" value="LDLa"/>
    <property type="match status" value="2"/>
</dbReference>
<evidence type="ECO:0000256" key="3">
    <source>
        <dbReference type="ARBA" id="ARBA00022692"/>
    </source>
</evidence>
<feature type="chain" id="PRO_5026356693" evidence="10">
    <location>
        <begin position="21"/>
        <end position="859"/>
    </location>
</feature>
<keyword evidence="5 9" id="KW-1133">Transmembrane helix</keyword>
<evidence type="ECO:0000256" key="7">
    <source>
        <dbReference type="ARBA" id="ARBA00023157"/>
    </source>
</evidence>
<dbReference type="Pfam" id="PF00057">
    <property type="entry name" value="Ldl_recept_a"/>
    <property type="match status" value="2"/>
</dbReference>
<feature type="disulfide bond" evidence="8">
    <location>
        <begin position="414"/>
        <end position="429"/>
    </location>
</feature>
<evidence type="ECO:0000256" key="9">
    <source>
        <dbReference type="SAM" id="Phobius"/>
    </source>
</evidence>
<dbReference type="GO" id="GO:0016192">
    <property type="term" value="P:vesicle-mediated transport"/>
    <property type="evidence" value="ECO:0007669"/>
    <property type="project" value="UniProtKB-ARBA"/>
</dbReference>
<dbReference type="PANTHER" id="PTHR24270:SF62">
    <property type="entry name" value="LOW-DENSITY LIPOPROTEIN RECEPTOR-RELATED PROTEIN 2"/>
    <property type="match status" value="1"/>
</dbReference>
<dbReference type="InterPro" id="IPR050685">
    <property type="entry name" value="LDLR"/>
</dbReference>
<comment type="caution">
    <text evidence="8">Lacks conserved residue(s) required for the propagation of feature annotation.</text>
</comment>
<dbReference type="PROSITE" id="PS50068">
    <property type="entry name" value="LDLRA_2"/>
    <property type="match status" value="6"/>
</dbReference>
<keyword evidence="4" id="KW-0677">Repeat</keyword>
<keyword evidence="3 9" id="KW-0812">Transmembrane</keyword>
<dbReference type="Gene3D" id="1.20.1070.10">
    <property type="entry name" value="Rhodopsin 7-helix transmembrane proteins"/>
    <property type="match status" value="1"/>
</dbReference>
<evidence type="ECO:0000313" key="11">
    <source>
        <dbReference type="EMBL" id="CAB3263497.1"/>
    </source>
</evidence>
<keyword evidence="10" id="KW-0732">Signal</keyword>
<evidence type="ECO:0000256" key="2">
    <source>
        <dbReference type="ARBA" id="ARBA00004308"/>
    </source>
</evidence>
<keyword evidence="11" id="KW-0449">Lipoprotein</keyword>
<evidence type="ECO:0000256" key="5">
    <source>
        <dbReference type="ARBA" id="ARBA00022989"/>
    </source>
</evidence>
<evidence type="ECO:0000256" key="8">
    <source>
        <dbReference type="PROSITE-ProRule" id="PRU00124"/>
    </source>
</evidence>
<dbReference type="PROSITE" id="PS01209">
    <property type="entry name" value="LDLRA_1"/>
    <property type="match status" value="1"/>
</dbReference>
<comment type="subcellular location">
    <subcellularLocation>
        <location evidence="2">Endomembrane system</location>
    </subcellularLocation>
    <subcellularLocation>
        <location evidence="1">Membrane</location>
        <topology evidence="1">Single-pass membrane protein</topology>
    </subcellularLocation>
</comment>
<feature type="transmembrane region" description="Helical" evidence="9">
    <location>
        <begin position="730"/>
        <end position="754"/>
    </location>
</feature>
<dbReference type="InterPro" id="IPR023415">
    <property type="entry name" value="LDLR_class-A_CS"/>
</dbReference>
<dbReference type="InterPro" id="IPR036055">
    <property type="entry name" value="LDL_receptor-like_sf"/>
</dbReference>
<evidence type="ECO:0000256" key="6">
    <source>
        <dbReference type="ARBA" id="ARBA00023136"/>
    </source>
</evidence>
<dbReference type="SUPFAM" id="SSF81321">
    <property type="entry name" value="Family A G protein-coupled receptor-like"/>
    <property type="match status" value="1"/>
</dbReference>
<accession>A0A6F9DJ70</accession>